<accession>A0AAE1K2E1</accession>
<dbReference type="Proteomes" id="UP001286313">
    <property type="component" value="Unassembled WGS sequence"/>
</dbReference>
<evidence type="ECO:0000313" key="1">
    <source>
        <dbReference type="EMBL" id="KAK3862552.1"/>
    </source>
</evidence>
<reference evidence="1" key="1">
    <citation type="submission" date="2023-10" db="EMBL/GenBank/DDBJ databases">
        <title>Genome assemblies of two species of porcelain crab, Petrolisthes cinctipes and Petrolisthes manimaculis (Anomura: Porcellanidae).</title>
        <authorList>
            <person name="Angst P."/>
        </authorList>
    </citation>
    <scope>NUCLEOTIDE SEQUENCE</scope>
    <source>
        <strain evidence="1">PB745_01</strain>
        <tissue evidence="1">Gill</tissue>
    </source>
</reference>
<protein>
    <submittedName>
        <fullName evidence="1">Uncharacterized protein</fullName>
    </submittedName>
</protein>
<gene>
    <name evidence="1" type="ORF">Pcinc_031595</name>
</gene>
<dbReference type="Gene3D" id="3.30.420.10">
    <property type="entry name" value="Ribonuclease H-like superfamily/Ribonuclease H"/>
    <property type="match status" value="1"/>
</dbReference>
<comment type="caution">
    <text evidence="1">The sequence shown here is derived from an EMBL/GenBank/DDBJ whole genome shotgun (WGS) entry which is preliminary data.</text>
</comment>
<keyword evidence="2" id="KW-1185">Reference proteome</keyword>
<dbReference type="AlphaFoldDB" id="A0AAE1K2E1"/>
<organism evidence="1 2">
    <name type="scientific">Petrolisthes cinctipes</name>
    <name type="common">Flat porcelain crab</name>
    <dbReference type="NCBI Taxonomy" id="88211"/>
    <lineage>
        <taxon>Eukaryota</taxon>
        <taxon>Metazoa</taxon>
        <taxon>Ecdysozoa</taxon>
        <taxon>Arthropoda</taxon>
        <taxon>Crustacea</taxon>
        <taxon>Multicrustacea</taxon>
        <taxon>Malacostraca</taxon>
        <taxon>Eumalacostraca</taxon>
        <taxon>Eucarida</taxon>
        <taxon>Decapoda</taxon>
        <taxon>Pleocyemata</taxon>
        <taxon>Anomura</taxon>
        <taxon>Galatheoidea</taxon>
        <taxon>Porcellanidae</taxon>
        <taxon>Petrolisthes</taxon>
    </lineage>
</organism>
<proteinExistence type="predicted"/>
<dbReference type="InterPro" id="IPR036397">
    <property type="entry name" value="RNaseH_sf"/>
</dbReference>
<sequence length="102" mass="11544">MPLCDSISRQFCCKTNLLPSPLLLTMPKNKQLTKAQIEVIHALCGKIKSGLQNYNVSSLPKLKDAIQQLRDTMPQTYLQNVADSLPKRLKLDRNAKGYPIKY</sequence>
<dbReference type="EMBL" id="JAWQEG010004214">
    <property type="protein sequence ID" value="KAK3862552.1"/>
    <property type="molecule type" value="Genomic_DNA"/>
</dbReference>
<name>A0AAE1K2E1_PETCI</name>
<dbReference type="GO" id="GO:0003676">
    <property type="term" value="F:nucleic acid binding"/>
    <property type="evidence" value="ECO:0007669"/>
    <property type="project" value="InterPro"/>
</dbReference>
<evidence type="ECO:0000313" key="2">
    <source>
        <dbReference type="Proteomes" id="UP001286313"/>
    </source>
</evidence>